<dbReference type="Gene3D" id="3.30.560.10">
    <property type="entry name" value="Glucose Oxidase, domain 3"/>
    <property type="match status" value="1"/>
</dbReference>
<feature type="binding site" evidence="5">
    <location>
        <begin position="89"/>
        <end position="92"/>
    </location>
    <ligand>
        <name>FAD</name>
        <dbReference type="ChEBI" id="CHEBI:57692"/>
    </ligand>
</feature>
<keyword evidence="4 5" id="KW-0274">FAD</keyword>
<dbReference type="InterPro" id="IPR000172">
    <property type="entry name" value="GMC_OxRdtase_N"/>
</dbReference>
<dbReference type="OrthoDB" id="9785276at2"/>
<comment type="cofactor">
    <cofactor evidence="1 5">
        <name>FAD</name>
        <dbReference type="ChEBI" id="CHEBI:57692"/>
    </cofactor>
</comment>
<comment type="similarity">
    <text evidence="2 6">Belongs to the GMC oxidoreductase family.</text>
</comment>
<dbReference type="SUPFAM" id="SSF51905">
    <property type="entry name" value="FAD/NAD(P)-binding domain"/>
    <property type="match status" value="1"/>
</dbReference>
<dbReference type="PIRSF" id="PIRSF000137">
    <property type="entry name" value="Alcohol_oxidase"/>
    <property type="match status" value="1"/>
</dbReference>
<dbReference type="InterPro" id="IPR007867">
    <property type="entry name" value="GMC_OxRtase_C"/>
</dbReference>
<dbReference type="PANTHER" id="PTHR11552:SF147">
    <property type="entry name" value="CHOLINE DEHYDROGENASE, MITOCHONDRIAL"/>
    <property type="match status" value="1"/>
</dbReference>
<evidence type="ECO:0000256" key="3">
    <source>
        <dbReference type="ARBA" id="ARBA00022630"/>
    </source>
</evidence>
<proteinExistence type="inferred from homology"/>
<evidence type="ECO:0000313" key="9">
    <source>
        <dbReference type="Proteomes" id="UP000199180"/>
    </source>
</evidence>
<dbReference type="Pfam" id="PF05199">
    <property type="entry name" value="GMC_oxred_C"/>
    <property type="match status" value="1"/>
</dbReference>
<gene>
    <name evidence="8" type="ORF">SAMN04489858_1173</name>
</gene>
<dbReference type="PANTHER" id="PTHR11552">
    <property type="entry name" value="GLUCOSE-METHANOL-CHOLINE GMC OXIDOREDUCTASE"/>
    <property type="match status" value="1"/>
</dbReference>
<dbReference type="Proteomes" id="UP000199180">
    <property type="component" value="Unassembled WGS sequence"/>
</dbReference>
<dbReference type="EMBL" id="FOHO01000017">
    <property type="protein sequence ID" value="SET97133.1"/>
    <property type="molecule type" value="Genomic_DNA"/>
</dbReference>
<accession>A0A1I0ILD4</accession>
<dbReference type="PRINTS" id="PR00411">
    <property type="entry name" value="PNDRDTASEI"/>
</dbReference>
<evidence type="ECO:0000259" key="7">
    <source>
        <dbReference type="PROSITE" id="PS00623"/>
    </source>
</evidence>
<feature type="domain" description="Glucose-methanol-choline oxidoreductase N-terminal" evidence="7">
    <location>
        <begin position="79"/>
        <end position="102"/>
    </location>
</feature>
<organism evidence="8 9">
    <name type="scientific">Paracoccus homiensis</name>
    <dbReference type="NCBI Taxonomy" id="364199"/>
    <lineage>
        <taxon>Bacteria</taxon>
        <taxon>Pseudomonadati</taxon>
        <taxon>Pseudomonadota</taxon>
        <taxon>Alphaproteobacteria</taxon>
        <taxon>Rhodobacterales</taxon>
        <taxon>Paracoccaceae</taxon>
        <taxon>Paracoccus</taxon>
    </lineage>
</organism>
<dbReference type="PROSITE" id="PS00623">
    <property type="entry name" value="GMC_OXRED_1"/>
    <property type="match status" value="1"/>
</dbReference>
<dbReference type="GO" id="GO:0016614">
    <property type="term" value="F:oxidoreductase activity, acting on CH-OH group of donors"/>
    <property type="evidence" value="ECO:0007669"/>
    <property type="project" value="InterPro"/>
</dbReference>
<keyword evidence="3 6" id="KW-0285">Flavoprotein</keyword>
<evidence type="ECO:0000256" key="5">
    <source>
        <dbReference type="PIRSR" id="PIRSR000137-2"/>
    </source>
</evidence>
<evidence type="ECO:0000256" key="4">
    <source>
        <dbReference type="ARBA" id="ARBA00022827"/>
    </source>
</evidence>
<keyword evidence="9" id="KW-1185">Reference proteome</keyword>
<dbReference type="STRING" id="364199.SAMN04489858_1173"/>
<evidence type="ECO:0000256" key="2">
    <source>
        <dbReference type="ARBA" id="ARBA00010790"/>
    </source>
</evidence>
<dbReference type="AlphaFoldDB" id="A0A1I0ILD4"/>
<sequence>MSYDYIVVGGGSSGSLLASRLAGAGSRVLVLEAGGSDNNPLISMPAGFVKLLGVEKFMWFYHSTVQSQLNGRKPVVPTGRVVGGGSSVNAMVYIRGQKADYAPWAETTKDTSWDWDSLLPIFRGMEDNNRFHDDLHGIGGPWTISDPIQICELSRKYVLAAQAIGLPFNPDFNGPVQRGAGFFQLSIKDGKRCSAATAFLQPAMKTGNIHLLTGCLVHRIIVENGRAVGVQFSRNSSLETARASGEVALCAGAIATPKLMMLTGLGPQDHLSEHGIDTLVDLPGVGQNLQDHTEVPVLAFTKPGYGYFGEDKGLRQIRNGLQYMMFKNGPVASNGVESCAFFDPDDLSKEAKIQQFCVPSVYLDPDTTDIKPTYGITINSSVARPGSKGSVRLATASAQDQPLVDTNYFDDPEDLRLSIEGLRIARRILDQEPLKSIITKEIFPGTGVDDTAALEAHAKKFVKTVYHPTGTARMGHDGDEMAVVTPDLKVRGIDGLRVADASVMPNIISGNTNSTTLVIAERAARFMIGEE</sequence>
<dbReference type="GO" id="GO:0050660">
    <property type="term" value="F:flavin adenine dinucleotide binding"/>
    <property type="evidence" value="ECO:0007669"/>
    <property type="project" value="InterPro"/>
</dbReference>
<dbReference type="Pfam" id="PF00732">
    <property type="entry name" value="GMC_oxred_N"/>
    <property type="match status" value="1"/>
</dbReference>
<feature type="binding site" evidence="5">
    <location>
        <position position="217"/>
    </location>
    <ligand>
        <name>FAD</name>
        <dbReference type="ChEBI" id="CHEBI:57692"/>
    </ligand>
</feature>
<name>A0A1I0ILD4_9RHOB</name>
<protein>
    <submittedName>
        <fullName evidence="8">GMC oxidoreductase</fullName>
    </submittedName>
</protein>
<evidence type="ECO:0000256" key="1">
    <source>
        <dbReference type="ARBA" id="ARBA00001974"/>
    </source>
</evidence>
<dbReference type="SUPFAM" id="SSF54373">
    <property type="entry name" value="FAD-linked reductases, C-terminal domain"/>
    <property type="match status" value="1"/>
</dbReference>
<dbReference type="InterPro" id="IPR036188">
    <property type="entry name" value="FAD/NAD-bd_sf"/>
</dbReference>
<evidence type="ECO:0000256" key="6">
    <source>
        <dbReference type="RuleBase" id="RU003968"/>
    </source>
</evidence>
<dbReference type="InterPro" id="IPR012132">
    <property type="entry name" value="GMC_OxRdtase"/>
</dbReference>
<dbReference type="RefSeq" id="WP_090737296.1">
    <property type="nucleotide sequence ID" value="NZ_FOHO01000017.1"/>
</dbReference>
<evidence type="ECO:0000313" key="8">
    <source>
        <dbReference type="EMBL" id="SET97133.1"/>
    </source>
</evidence>
<feature type="binding site" evidence="5">
    <location>
        <position position="81"/>
    </location>
    <ligand>
        <name>FAD</name>
        <dbReference type="ChEBI" id="CHEBI:57692"/>
    </ligand>
</feature>
<reference evidence="8 9" key="1">
    <citation type="submission" date="2016-10" db="EMBL/GenBank/DDBJ databases">
        <authorList>
            <person name="de Groot N.N."/>
        </authorList>
    </citation>
    <scope>NUCLEOTIDE SEQUENCE [LARGE SCALE GENOMIC DNA]</scope>
    <source>
        <strain evidence="8 9">DSM 17862</strain>
    </source>
</reference>
<dbReference type="Gene3D" id="3.50.50.60">
    <property type="entry name" value="FAD/NAD(P)-binding domain"/>
    <property type="match status" value="1"/>
</dbReference>